<sequence>MSLHTTLRPAMRPLRPPLLRLRPAKSRRFTYTPPHHHHSCPPTRPQLAFLALPSRRLPRTTYPGHWHLSRLLSTETKRFLQEQAWQGGKWTLYGSILTALGLAWAFALTHELLEREFPTPPEWSFFSRLAAHCARAQQVPQATRYGVTEWGIVGRAYDKLVSRLEDASVDGVGLVSLGVVPGVEAQAWDVTGKSTAWRAGYFDALMGQAKAAEHLDGRVLDVTRSFVFPAEYVIGPSNPSPKPCPPWRPSPPLEENCVPAYAPPETFYLKILMTGGFTTRQRIQAALAYGEWLDFKGVHGAAEEMFRWGLDIASEKLDDPGATIDKASATICARAPVVTENVLAAVTGLGVHFAQTGDMVAALPIFLSVLRARRAAPLDPAAGAGREKPRAPPPRTDIDSMKYYGALALSLFKAVEYPAPPPSGDDPLMRTPRDECDDATLMTYIGEILYAGKDAEAGVQWTREALETAEKVAGQLAVQDGKREKCRECLDVGIENWRAMVEGRVALLEEGGEEKEKKGWFGCNYL</sequence>
<organism evidence="1 2">
    <name type="scientific">Trichodelitschia bisporula</name>
    <dbReference type="NCBI Taxonomy" id="703511"/>
    <lineage>
        <taxon>Eukaryota</taxon>
        <taxon>Fungi</taxon>
        <taxon>Dikarya</taxon>
        <taxon>Ascomycota</taxon>
        <taxon>Pezizomycotina</taxon>
        <taxon>Dothideomycetes</taxon>
        <taxon>Dothideomycetes incertae sedis</taxon>
        <taxon>Phaeotrichales</taxon>
        <taxon>Phaeotrichaceae</taxon>
        <taxon>Trichodelitschia</taxon>
    </lineage>
</organism>
<accession>A0A6G1HWC8</accession>
<evidence type="ECO:0000313" key="2">
    <source>
        <dbReference type="Proteomes" id="UP000799640"/>
    </source>
</evidence>
<dbReference type="OrthoDB" id="5408102at2759"/>
<dbReference type="EMBL" id="ML996695">
    <property type="protein sequence ID" value="KAF2400312.1"/>
    <property type="molecule type" value="Genomic_DNA"/>
</dbReference>
<name>A0A6G1HWC8_9PEZI</name>
<keyword evidence="2" id="KW-1185">Reference proteome</keyword>
<dbReference type="Proteomes" id="UP000799640">
    <property type="component" value="Unassembled WGS sequence"/>
</dbReference>
<proteinExistence type="predicted"/>
<protein>
    <submittedName>
        <fullName evidence="1">Uncharacterized protein</fullName>
    </submittedName>
</protein>
<evidence type="ECO:0000313" key="1">
    <source>
        <dbReference type="EMBL" id="KAF2400312.1"/>
    </source>
</evidence>
<reference evidence="1" key="1">
    <citation type="journal article" date="2020" name="Stud. Mycol.">
        <title>101 Dothideomycetes genomes: a test case for predicting lifestyles and emergence of pathogens.</title>
        <authorList>
            <person name="Haridas S."/>
            <person name="Albert R."/>
            <person name="Binder M."/>
            <person name="Bloem J."/>
            <person name="Labutti K."/>
            <person name="Salamov A."/>
            <person name="Andreopoulos B."/>
            <person name="Baker S."/>
            <person name="Barry K."/>
            <person name="Bills G."/>
            <person name="Bluhm B."/>
            <person name="Cannon C."/>
            <person name="Castanera R."/>
            <person name="Culley D."/>
            <person name="Daum C."/>
            <person name="Ezra D."/>
            <person name="Gonzalez J."/>
            <person name="Henrissat B."/>
            <person name="Kuo A."/>
            <person name="Liang C."/>
            <person name="Lipzen A."/>
            <person name="Lutzoni F."/>
            <person name="Magnuson J."/>
            <person name="Mondo S."/>
            <person name="Nolan M."/>
            <person name="Ohm R."/>
            <person name="Pangilinan J."/>
            <person name="Park H.-J."/>
            <person name="Ramirez L."/>
            <person name="Alfaro M."/>
            <person name="Sun H."/>
            <person name="Tritt A."/>
            <person name="Yoshinaga Y."/>
            <person name="Zwiers L.-H."/>
            <person name="Turgeon B."/>
            <person name="Goodwin S."/>
            <person name="Spatafora J."/>
            <person name="Crous P."/>
            <person name="Grigoriev I."/>
        </authorList>
    </citation>
    <scope>NUCLEOTIDE SEQUENCE</scope>
    <source>
        <strain evidence="1">CBS 262.69</strain>
    </source>
</reference>
<dbReference type="AlphaFoldDB" id="A0A6G1HWC8"/>
<gene>
    <name evidence="1" type="ORF">EJ06DRAFT_543147</name>
</gene>